<dbReference type="EMBL" id="VCJR02000001">
    <property type="protein sequence ID" value="NHK26375.1"/>
    <property type="molecule type" value="Genomic_DNA"/>
</dbReference>
<sequence length="74" mass="8329">MKKPISKAKRLSKKDQLLGMLRRKNGASIAEMMKATGWQEHTVRGFLSATIRKKLGLNLCSDEATGSKRRYHVA</sequence>
<comment type="caution">
    <text evidence="1">The sequence shown here is derived from an EMBL/GenBank/DDBJ whole genome shotgun (WGS) entry which is preliminary data.</text>
</comment>
<evidence type="ECO:0000313" key="3">
    <source>
        <dbReference type="Proteomes" id="UP000621856"/>
    </source>
</evidence>
<dbReference type="Proteomes" id="UP000818603">
    <property type="component" value="Unassembled WGS sequence"/>
</dbReference>
<name>A0A8J3A3S8_9PROT</name>
<evidence type="ECO:0000313" key="2">
    <source>
        <dbReference type="EMBL" id="NHK26375.1"/>
    </source>
</evidence>
<dbReference type="RefSeq" id="WP_166426253.1">
    <property type="nucleotide sequence ID" value="NZ_BMGZ01000001.1"/>
</dbReference>
<gene>
    <name evidence="2" type="ORF">FF098_000475</name>
    <name evidence="1" type="ORF">GCM10011355_00950</name>
</gene>
<proteinExistence type="predicted"/>
<evidence type="ECO:0000313" key="4">
    <source>
        <dbReference type="Proteomes" id="UP000818603"/>
    </source>
</evidence>
<protein>
    <submittedName>
        <fullName evidence="2">DUF3489 domain-containing protein</fullName>
    </submittedName>
</protein>
<reference evidence="2 4" key="2">
    <citation type="submission" date="2020-02" db="EMBL/GenBank/DDBJ databases">
        <title>Genome sequence of Parvularcula flava strain NH6-79.</title>
        <authorList>
            <person name="Abdul Karim M.H."/>
            <person name="Lam M.Q."/>
            <person name="Chen S.J."/>
            <person name="Yahya A."/>
            <person name="Shahir S."/>
            <person name="Shamsir M.S."/>
            <person name="Chong C.S."/>
        </authorList>
    </citation>
    <scope>NUCLEOTIDE SEQUENCE [LARGE SCALE GENOMIC DNA]</scope>
    <source>
        <strain evidence="2 4">NH6-79</strain>
    </source>
</reference>
<reference evidence="1" key="3">
    <citation type="submission" date="2020-09" db="EMBL/GenBank/DDBJ databases">
        <authorList>
            <person name="Sun Q."/>
            <person name="Zhou Y."/>
        </authorList>
    </citation>
    <scope>NUCLEOTIDE SEQUENCE</scope>
    <source>
        <strain evidence="1">CGMCC 1.14984</strain>
    </source>
</reference>
<organism evidence="1 3">
    <name type="scientific">Aquisalinus luteolus</name>
    <dbReference type="NCBI Taxonomy" id="1566827"/>
    <lineage>
        <taxon>Bacteria</taxon>
        <taxon>Pseudomonadati</taxon>
        <taxon>Pseudomonadota</taxon>
        <taxon>Alphaproteobacteria</taxon>
        <taxon>Parvularculales</taxon>
        <taxon>Parvularculaceae</taxon>
        <taxon>Aquisalinus</taxon>
    </lineage>
</organism>
<dbReference type="InterPro" id="IPR021880">
    <property type="entry name" value="DUF3489"/>
</dbReference>
<reference evidence="1" key="1">
    <citation type="journal article" date="2014" name="Int. J. Syst. Evol. Microbiol.">
        <title>Complete genome sequence of Corynebacterium casei LMG S-19264T (=DSM 44701T), isolated from a smear-ripened cheese.</title>
        <authorList>
            <consortium name="US DOE Joint Genome Institute (JGI-PGF)"/>
            <person name="Walter F."/>
            <person name="Albersmeier A."/>
            <person name="Kalinowski J."/>
            <person name="Ruckert C."/>
        </authorList>
    </citation>
    <scope>NUCLEOTIDE SEQUENCE</scope>
    <source>
        <strain evidence="1">CGMCC 1.14984</strain>
    </source>
</reference>
<dbReference type="AlphaFoldDB" id="A0A8J3A3S8"/>
<accession>A0A8J3A3S8</accession>
<dbReference type="Pfam" id="PF11994">
    <property type="entry name" value="DUF3489"/>
    <property type="match status" value="1"/>
</dbReference>
<dbReference type="Proteomes" id="UP000621856">
    <property type="component" value="Unassembled WGS sequence"/>
</dbReference>
<dbReference type="EMBL" id="BMGZ01000001">
    <property type="protein sequence ID" value="GGH92145.1"/>
    <property type="molecule type" value="Genomic_DNA"/>
</dbReference>
<evidence type="ECO:0000313" key="1">
    <source>
        <dbReference type="EMBL" id="GGH92145.1"/>
    </source>
</evidence>
<keyword evidence="4" id="KW-1185">Reference proteome</keyword>